<sequence>MINRDVEIHLQKFSGLYVQLGVLEKLLRVVIPQSLGSNPYDSYDLEWMNKLPVDQENDKRYRKALIRRKLERKNQLLNITDLLPFSFWKNILHSRNYTSLWIPYTHTILGSSGDSKTFPIYTELESRIYLAHKDRNLIAHYNTSLIKGLDKSLENVRWLQEAMGLVKAE</sequence>
<protein>
    <submittedName>
        <fullName evidence="1">Unannotated protein</fullName>
    </submittedName>
</protein>
<proteinExistence type="predicted"/>
<gene>
    <name evidence="1" type="ORF">UFOPK2243_00559</name>
</gene>
<dbReference type="AlphaFoldDB" id="A0A6J6KUV2"/>
<evidence type="ECO:0000313" key="1">
    <source>
        <dbReference type="EMBL" id="CAB4651915.1"/>
    </source>
</evidence>
<organism evidence="1">
    <name type="scientific">freshwater metagenome</name>
    <dbReference type="NCBI Taxonomy" id="449393"/>
    <lineage>
        <taxon>unclassified sequences</taxon>
        <taxon>metagenomes</taxon>
        <taxon>ecological metagenomes</taxon>
    </lineage>
</organism>
<dbReference type="EMBL" id="CAEZWL010000009">
    <property type="protein sequence ID" value="CAB4651915.1"/>
    <property type="molecule type" value="Genomic_DNA"/>
</dbReference>
<name>A0A6J6KUV2_9ZZZZ</name>
<accession>A0A6J6KUV2</accession>
<reference evidence="1" key="1">
    <citation type="submission" date="2020-05" db="EMBL/GenBank/DDBJ databases">
        <authorList>
            <person name="Chiriac C."/>
            <person name="Salcher M."/>
            <person name="Ghai R."/>
            <person name="Kavagutti S V."/>
        </authorList>
    </citation>
    <scope>NUCLEOTIDE SEQUENCE</scope>
</reference>